<dbReference type="GO" id="GO:0008270">
    <property type="term" value="F:zinc ion binding"/>
    <property type="evidence" value="ECO:0007669"/>
    <property type="project" value="UniProtKB-KW"/>
</dbReference>
<keyword evidence="11" id="KW-0862">Zinc</keyword>
<dbReference type="EC" id="2.3.2.31" evidence="5"/>
<evidence type="ECO:0000256" key="11">
    <source>
        <dbReference type="ARBA" id="ARBA00022833"/>
    </source>
</evidence>
<dbReference type="AlphaFoldDB" id="A0A022RIR0"/>
<gene>
    <name evidence="13" type="ORF">MIMGU_mgv1a025292mg</name>
</gene>
<organism evidence="13 14">
    <name type="scientific">Erythranthe guttata</name>
    <name type="common">Yellow monkey flower</name>
    <name type="synonym">Mimulus guttatus</name>
    <dbReference type="NCBI Taxonomy" id="4155"/>
    <lineage>
        <taxon>Eukaryota</taxon>
        <taxon>Viridiplantae</taxon>
        <taxon>Streptophyta</taxon>
        <taxon>Embryophyta</taxon>
        <taxon>Tracheophyta</taxon>
        <taxon>Spermatophyta</taxon>
        <taxon>Magnoliopsida</taxon>
        <taxon>eudicotyledons</taxon>
        <taxon>Gunneridae</taxon>
        <taxon>Pentapetalae</taxon>
        <taxon>asterids</taxon>
        <taxon>lamiids</taxon>
        <taxon>Lamiales</taxon>
        <taxon>Phrymaceae</taxon>
        <taxon>Erythranthe</taxon>
    </lineage>
</organism>
<name>A0A022RIR0_ERYGU</name>
<keyword evidence="7" id="KW-0479">Metal-binding</keyword>
<dbReference type="GO" id="GO:0031624">
    <property type="term" value="F:ubiquitin conjugating enzyme binding"/>
    <property type="evidence" value="ECO:0000318"/>
    <property type="project" value="GO_Central"/>
</dbReference>
<reference evidence="13 14" key="1">
    <citation type="journal article" date="2013" name="Proc. Natl. Acad. Sci. U.S.A.">
        <title>Fine-scale variation in meiotic recombination in Mimulus inferred from population shotgun sequencing.</title>
        <authorList>
            <person name="Hellsten U."/>
            <person name="Wright K.M."/>
            <person name="Jenkins J."/>
            <person name="Shu S."/>
            <person name="Yuan Y."/>
            <person name="Wessler S.R."/>
            <person name="Schmutz J."/>
            <person name="Willis J.H."/>
            <person name="Rokhsar D.S."/>
        </authorList>
    </citation>
    <scope>NUCLEOTIDE SEQUENCE [LARGE SCALE GENOMIC DNA]</scope>
    <source>
        <strain evidence="14">cv. DUN x IM62</strain>
    </source>
</reference>
<evidence type="ECO:0000313" key="14">
    <source>
        <dbReference type="Proteomes" id="UP000030748"/>
    </source>
</evidence>
<proteinExistence type="predicted"/>
<dbReference type="SUPFAM" id="SSF57850">
    <property type="entry name" value="RING/U-box"/>
    <property type="match status" value="2"/>
</dbReference>
<dbReference type="Proteomes" id="UP000030748">
    <property type="component" value="Unassembled WGS sequence"/>
</dbReference>
<comment type="catalytic activity">
    <reaction evidence="1">
        <text>[E2 ubiquitin-conjugating enzyme]-S-ubiquitinyl-L-cysteine + [acceptor protein]-L-lysine = [E2 ubiquitin-conjugating enzyme]-L-cysteine + [acceptor protein]-N(6)-ubiquitinyl-L-lysine.</text>
        <dbReference type="EC" id="2.3.2.31"/>
    </reaction>
</comment>
<keyword evidence="14" id="KW-1185">Reference proteome</keyword>
<accession>A0A022RIR0</accession>
<keyword evidence="6" id="KW-0808">Transferase</keyword>
<comment type="pathway">
    <text evidence="4">Protein modification; protein ubiquitination.</text>
</comment>
<dbReference type="PANTHER" id="PTHR11685">
    <property type="entry name" value="RBR FAMILY RING FINGER AND IBR DOMAIN-CONTAINING"/>
    <property type="match status" value="1"/>
</dbReference>
<dbReference type="CDD" id="cd20346">
    <property type="entry name" value="BRcat_RBR_ANKIB1"/>
    <property type="match status" value="1"/>
</dbReference>
<evidence type="ECO:0000256" key="1">
    <source>
        <dbReference type="ARBA" id="ARBA00001798"/>
    </source>
</evidence>
<dbReference type="InterPro" id="IPR031127">
    <property type="entry name" value="E3_UB_ligase_RBR"/>
</dbReference>
<dbReference type="FunFam" id="3.30.40.10:FF:000019">
    <property type="entry name" value="RBR-type E3 ubiquitin transferase"/>
    <property type="match status" value="1"/>
</dbReference>
<evidence type="ECO:0000256" key="4">
    <source>
        <dbReference type="ARBA" id="ARBA00004906"/>
    </source>
</evidence>
<evidence type="ECO:0000256" key="10">
    <source>
        <dbReference type="ARBA" id="ARBA00022786"/>
    </source>
</evidence>
<dbReference type="InterPro" id="IPR044066">
    <property type="entry name" value="TRIAD_supradom"/>
</dbReference>
<dbReference type="SMART" id="SM00647">
    <property type="entry name" value="IBR"/>
    <property type="match status" value="1"/>
</dbReference>
<dbReference type="InterPro" id="IPR002867">
    <property type="entry name" value="IBR_dom"/>
</dbReference>
<dbReference type="PROSITE" id="PS51873">
    <property type="entry name" value="TRIAD"/>
    <property type="match status" value="1"/>
</dbReference>
<dbReference type="STRING" id="4155.A0A022RIR0"/>
<evidence type="ECO:0000256" key="5">
    <source>
        <dbReference type="ARBA" id="ARBA00012251"/>
    </source>
</evidence>
<dbReference type="Gene3D" id="1.20.120.1750">
    <property type="match status" value="1"/>
</dbReference>
<sequence length="416" mass="47888">MIFLFQIYYSCLGEKKISQLRDSLITEVSKFLSVSRGIACTLLVQNRWSTTLLYDKWFSDEKSVREAVGLLPEKQESPKQLDFCCCNICFGEIKIENTLSAPCGAHPFCLDCWKTYLTVSINNNGPGCLKMPCPEPGCKAYVGLDIVDSLASDSDKDKYYGYLSSSYVEGTLNLKWCPGPGCNLAIRLDEYGPKGYDVTCDCSHRFCWNCLEETHRPMDCETADTWRKQNTCFEADTKWSHDHYCNEYEDEKNEGESTSVDTDNSKYFDGYEHYYERWLSNHKSREIAVANLKCARNGIIETLACVQGEKKWKLMFVIDALEQIVECRLVLKWSYAYGYYLSLAKSKKMALFEYMQGDAEAALERLHHCAEKEIQKYVLCPSPDFNDFRVKLTNLTCAAQTYFENLVTAFEDDFRF</sequence>
<dbReference type="EMBL" id="KI630443">
    <property type="protein sequence ID" value="EYU39874.1"/>
    <property type="molecule type" value="Genomic_DNA"/>
</dbReference>
<keyword evidence="10" id="KW-0833">Ubl conjugation pathway</keyword>
<dbReference type="GO" id="GO:0005737">
    <property type="term" value="C:cytoplasm"/>
    <property type="evidence" value="ECO:0000318"/>
    <property type="project" value="GO_Central"/>
</dbReference>
<evidence type="ECO:0000256" key="7">
    <source>
        <dbReference type="ARBA" id="ARBA00022723"/>
    </source>
</evidence>
<dbReference type="GO" id="GO:0061630">
    <property type="term" value="F:ubiquitin protein ligase activity"/>
    <property type="evidence" value="ECO:0000318"/>
    <property type="project" value="GO_Central"/>
</dbReference>
<evidence type="ECO:0000256" key="3">
    <source>
        <dbReference type="ARBA" id="ARBA00003976"/>
    </source>
</evidence>
<dbReference type="GO" id="GO:0006511">
    <property type="term" value="P:ubiquitin-dependent protein catabolic process"/>
    <property type="evidence" value="ECO:0000318"/>
    <property type="project" value="GO_Central"/>
</dbReference>
<comment type="function">
    <text evidence="3">Might act as an E3 ubiquitin-protein ligase, or as part of E3 complex, which accepts ubiquitin from specific E2 ubiquitin-conjugating enzymes and then transfers it to substrates.</text>
</comment>
<evidence type="ECO:0000313" key="13">
    <source>
        <dbReference type="EMBL" id="EYU39874.1"/>
    </source>
</evidence>
<feature type="domain" description="RING-type" evidence="12">
    <location>
        <begin position="78"/>
        <end position="298"/>
    </location>
</feature>
<evidence type="ECO:0000256" key="8">
    <source>
        <dbReference type="ARBA" id="ARBA00022737"/>
    </source>
</evidence>
<protein>
    <recommendedName>
        <fullName evidence="5">RBR-type E3 ubiquitin transferase</fullName>
        <ecNumber evidence="5">2.3.2.31</ecNumber>
    </recommendedName>
</protein>
<dbReference type="GO" id="GO:0016567">
    <property type="term" value="P:protein ubiquitination"/>
    <property type="evidence" value="ECO:0007669"/>
    <property type="project" value="UniProtKB-UniPathway"/>
</dbReference>
<keyword evidence="9" id="KW-0863">Zinc-finger</keyword>
<evidence type="ECO:0000256" key="6">
    <source>
        <dbReference type="ARBA" id="ARBA00022679"/>
    </source>
</evidence>
<evidence type="ECO:0000259" key="12">
    <source>
        <dbReference type="PROSITE" id="PS51873"/>
    </source>
</evidence>
<dbReference type="GO" id="GO:0000151">
    <property type="term" value="C:ubiquitin ligase complex"/>
    <property type="evidence" value="ECO:0000318"/>
    <property type="project" value="GO_Central"/>
</dbReference>
<keyword evidence="8" id="KW-0677">Repeat</keyword>
<dbReference type="eggNOG" id="KOG1815">
    <property type="taxonomic scope" value="Eukaryota"/>
</dbReference>
<dbReference type="Pfam" id="PF01485">
    <property type="entry name" value="IBR"/>
    <property type="match status" value="1"/>
</dbReference>
<evidence type="ECO:0000256" key="9">
    <source>
        <dbReference type="ARBA" id="ARBA00022771"/>
    </source>
</evidence>
<dbReference type="UniPathway" id="UPA00143"/>
<comment type="cofactor">
    <cofactor evidence="2">
        <name>Zn(2+)</name>
        <dbReference type="ChEBI" id="CHEBI:29105"/>
    </cofactor>
</comment>
<evidence type="ECO:0000256" key="2">
    <source>
        <dbReference type="ARBA" id="ARBA00001947"/>
    </source>
</evidence>